<feature type="DNA-binding region" description="H-T-H motif" evidence="2">
    <location>
        <begin position="56"/>
        <end position="75"/>
    </location>
</feature>
<dbReference type="GO" id="GO:0003700">
    <property type="term" value="F:DNA-binding transcription factor activity"/>
    <property type="evidence" value="ECO:0007669"/>
    <property type="project" value="TreeGrafter"/>
</dbReference>
<dbReference type="PANTHER" id="PTHR30055">
    <property type="entry name" value="HTH-TYPE TRANSCRIPTIONAL REGULATOR RUTR"/>
    <property type="match status" value="1"/>
</dbReference>
<comment type="caution">
    <text evidence="4">The sequence shown here is derived from an EMBL/GenBank/DDBJ whole genome shotgun (WGS) entry which is preliminary data.</text>
</comment>
<protein>
    <submittedName>
        <fullName evidence="4">TetR/AcrR family transcriptional regulator</fullName>
    </submittedName>
</protein>
<dbReference type="Gene3D" id="1.10.357.10">
    <property type="entry name" value="Tetracycline Repressor, domain 2"/>
    <property type="match status" value="1"/>
</dbReference>
<proteinExistence type="predicted"/>
<dbReference type="Proteomes" id="UP000253805">
    <property type="component" value="Unassembled WGS sequence"/>
</dbReference>
<name>A0A369NXE9_9ACTN</name>
<dbReference type="SUPFAM" id="SSF46689">
    <property type="entry name" value="Homeodomain-like"/>
    <property type="match status" value="1"/>
</dbReference>
<evidence type="ECO:0000313" key="5">
    <source>
        <dbReference type="Proteomes" id="UP000253805"/>
    </source>
</evidence>
<evidence type="ECO:0000256" key="1">
    <source>
        <dbReference type="ARBA" id="ARBA00023125"/>
    </source>
</evidence>
<feature type="domain" description="HTH tetR-type" evidence="3">
    <location>
        <begin position="33"/>
        <end position="93"/>
    </location>
</feature>
<evidence type="ECO:0000313" key="4">
    <source>
        <dbReference type="EMBL" id="RDC43403.1"/>
    </source>
</evidence>
<dbReference type="PANTHER" id="PTHR30055:SF223">
    <property type="entry name" value="HTH-TYPE TRANSCRIPTIONAL REGULATOR UIDR"/>
    <property type="match status" value="1"/>
</dbReference>
<keyword evidence="1 2" id="KW-0238">DNA-binding</keyword>
<reference evidence="4 5" key="1">
    <citation type="journal article" date="2018" name="Elife">
        <title>Discovery and characterization of a prevalent human gut bacterial enzyme sufficient for the inactivation of a family of plant toxins.</title>
        <authorList>
            <person name="Koppel N."/>
            <person name="Bisanz J.E."/>
            <person name="Pandelia M.E."/>
            <person name="Turnbaugh P.J."/>
            <person name="Balskus E.P."/>
        </authorList>
    </citation>
    <scope>NUCLEOTIDE SEQUENCE [LARGE SCALE GENOMIC DNA]</scope>
    <source>
        <strain evidence="4 5">OB21 GAM 11</strain>
    </source>
</reference>
<evidence type="ECO:0000259" key="3">
    <source>
        <dbReference type="PROSITE" id="PS50977"/>
    </source>
</evidence>
<accession>A0A369NXE9</accession>
<sequence>MTMVHDYGKMTPLQAAGCVRERRRDLKESRRLTDTPGAIVATARKLFELRGVRATSIASIAKEANVTRELIYYHFANRNGLIEAVIDDYVEDLVESVIVWNEARVFGDTSGSLKKCIRTFRYSLYDGTGRPRPMIGVLEELGVRDAFDVRATRETADCLANHIAKEYAAYHRIEIELVHEMFCVVIFGLVGLVKMNPRIEDDVLMKVIEQTLRLDMVPIEAGEG</sequence>
<dbReference type="InterPro" id="IPR009057">
    <property type="entry name" value="Homeodomain-like_sf"/>
</dbReference>
<dbReference type="Pfam" id="PF00440">
    <property type="entry name" value="TetR_N"/>
    <property type="match status" value="1"/>
</dbReference>
<dbReference type="PRINTS" id="PR00455">
    <property type="entry name" value="HTHTETR"/>
</dbReference>
<dbReference type="GO" id="GO:0000976">
    <property type="term" value="F:transcription cis-regulatory region binding"/>
    <property type="evidence" value="ECO:0007669"/>
    <property type="project" value="TreeGrafter"/>
</dbReference>
<dbReference type="EMBL" id="PPUT01000020">
    <property type="protein sequence ID" value="RDC43403.1"/>
    <property type="molecule type" value="Genomic_DNA"/>
</dbReference>
<dbReference type="PROSITE" id="PS50977">
    <property type="entry name" value="HTH_TETR_2"/>
    <property type="match status" value="1"/>
</dbReference>
<dbReference type="InterPro" id="IPR050109">
    <property type="entry name" value="HTH-type_TetR-like_transc_reg"/>
</dbReference>
<dbReference type="AlphaFoldDB" id="A0A369NXE9"/>
<dbReference type="InterPro" id="IPR001647">
    <property type="entry name" value="HTH_TetR"/>
</dbReference>
<evidence type="ECO:0000256" key="2">
    <source>
        <dbReference type="PROSITE-ProRule" id="PRU00335"/>
    </source>
</evidence>
<organism evidence="4 5">
    <name type="scientific">Adlercreutzia equolifaciens subsp. celatus</name>
    <dbReference type="NCBI Taxonomy" id="394340"/>
    <lineage>
        <taxon>Bacteria</taxon>
        <taxon>Bacillati</taxon>
        <taxon>Actinomycetota</taxon>
        <taxon>Coriobacteriia</taxon>
        <taxon>Eggerthellales</taxon>
        <taxon>Eggerthellaceae</taxon>
        <taxon>Adlercreutzia</taxon>
    </lineage>
</organism>
<gene>
    <name evidence="4" type="ORF">C1850_08180</name>
</gene>